<feature type="non-terminal residue" evidence="1">
    <location>
        <position position="54"/>
    </location>
</feature>
<proteinExistence type="predicted"/>
<name>A0A087UT74_STEMI</name>
<feature type="non-terminal residue" evidence="1">
    <location>
        <position position="1"/>
    </location>
</feature>
<dbReference type="EMBL" id="KK121479">
    <property type="protein sequence ID" value="KFM80563.1"/>
    <property type="molecule type" value="Genomic_DNA"/>
</dbReference>
<protein>
    <submittedName>
        <fullName evidence="1">Uncharacterized protein</fullName>
    </submittedName>
</protein>
<dbReference type="Proteomes" id="UP000054359">
    <property type="component" value="Unassembled WGS sequence"/>
</dbReference>
<gene>
    <name evidence="1" type="ORF">X975_01281</name>
</gene>
<accession>A0A087UT74</accession>
<reference evidence="1 2" key="1">
    <citation type="submission" date="2013-11" db="EMBL/GenBank/DDBJ databases">
        <title>Genome sequencing of Stegodyphus mimosarum.</title>
        <authorList>
            <person name="Bechsgaard J."/>
        </authorList>
    </citation>
    <scope>NUCLEOTIDE SEQUENCE [LARGE SCALE GENOMIC DNA]</scope>
</reference>
<organism evidence="1 2">
    <name type="scientific">Stegodyphus mimosarum</name>
    <name type="common">African social velvet spider</name>
    <dbReference type="NCBI Taxonomy" id="407821"/>
    <lineage>
        <taxon>Eukaryota</taxon>
        <taxon>Metazoa</taxon>
        <taxon>Ecdysozoa</taxon>
        <taxon>Arthropoda</taxon>
        <taxon>Chelicerata</taxon>
        <taxon>Arachnida</taxon>
        <taxon>Araneae</taxon>
        <taxon>Araneomorphae</taxon>
        <taxon>Entelegynae</taxon>
        <taxon>Eresoidea</taxon>
        <taxon>Eresidae</taxon>
        <taxon>Stegodyphus</taxon>
    </lineage>
</organism>
<sequence>EQLKLVILIMVNLKKILLKLFQEKVGLYVRKLGVDIFYIIKMSYNLNFKTMHYM</sequence>
<dbReference type="AlphaFoldDB" id="A0A087UT74"/>
<evidence type="ECO:0000313" key="1">
    <source>
        <dbReference type="EMBL" id="KFM80563.1"/>
    </source>
</evidence>
<evidence type="ECO:0000313" key="2">
    <source>
        <dbReference type="Proteomes" id="UP000054359"/>
    </source>
</evidence>
<keyword evidence="2" id="KW-1185">Reference proteome</keyword>